<evidence type="ECO:0000313" key="9">
    <source>
        <dbReference type="Proteomes" id="UP001209570"/>
    </source>
</evidence>
<dbReference type="EMBL" id="JAKCXM010000073">
    <property type="protein sequence ID" value="KAJ0403872.1"/>
    <property type="molecule type" value="Genomic_DNA"/>
</dbReference>
<feature type="transmembrane region" description="Helical" evidence="7">
    <location>
        <begin position="410"/>
        <end position="437"/>
    </location>
</feature>
<feature type="transmembrane region" description="Helical" evidence="7">
    <location>
        <begin position="449"/>
        <end position="472"/>
    </location>
</feature>
<protein>
    <recommendedName>
        <fullName evidence="10">Folate-Biopterin Transporter (FBT) family</fullName>
    </recommendedName>
</protein>
<keyword evidence="5 7" id="KW-1133">Transmembrane helix</keyword>
<evidence type="ECO:0000256" key="4">
    <source>
        <dbReference type="ARBA" id="ARBA00022692"/>
    </source>
</evidence>
<accession>A0AAD5Q7V6</accession>
<keyword evidence="3" id="KW-0813">Transport</keyword>
<evidence type="ECO:0000256" key="2">
    <source>
        <dbReference type="ARBA" id="ARBA00007015"/>
    </source>
</evidence>
<organism evidence="8 9">
    <name type="scientific">Pythium insidiosum</name>
    <name type="common">Pythiosis disease agent</name>
    <dbReference type="NCBI Taxonomy" id="114742"/>
    <lineage>
        <taxon>Eukaryota</taxon>
        <taxon>Sar</taxon>
        <taxon>Stramenopiles</taxon>
        <taxon>Oomycota</taxon>
        <taxon>Peronosporomycetes</taxon>
        <taxon>Pythiales</taxon>
        <taxon>Pythiaceae</taxon>
        <taxon>Pythium</taxon>
    </lineage>
</organism>
<feature type="transmembrane region" description="Helical" evidence="7">
    <location>
        <begin position="35"/>
        <end position="54"/>
    </location>
</feature>
<dbReference type="Pfam" id="PF03092">
    <property type="entry name" value="BT1"/>
    <property type="match status" value="1"/>
</dbReference>
<dbReference type="GO" id="GO:0016020">
    <property type="term" value="C:membrane"/>
    <property type="evidence" value="ECO:0007669"/>
    <property type="project" value="UniProtKB-SubCell"/>
</dbReference>
<feature type="transmembrane region" description="Helical" evidence="7">
    <location>
        <begin position="106"/>
        <end position="130"/>
    </location>
</feature>
<evidence type="ECO:0000256" key="5">
    <source>
        <dbReference type="ARBA" id="ARBA00022989"/>
    </source>
</evidence>
<dbReference type="PANTHER" id="PTHR31585:SF0">
    <property type="entry name" value="FOLATE-BIOPTERIN TRANSPORTER 1, CHLOROPLASTIC"/>
    <property type="match status" value="1"/>
</dbReference>
<evidence type="ECO:0000313" key="8">
    <source>
        <dbReference type="EMBL" id="KAJ0403872.1"/>
    </source>
</evidence>
<dbReference type="AlphaFoldDB" id="A0AAD5Q7V6"/>
<feature type="transmembrane region" description="Helical" evidence="7">
    <location>
        <begin position="378"/>
        <end position="398"/>
    </location>
</feature>
<sequence length="494" mass="53964">MKSLPPPSAPTVAPSTGSLDAEKSTMSWAKKTPSVPYALLALYFLHSFFMTFPMTAYGQWIFQVIHMPPATTTIYYAVTFFPWNLKPLYGLISDNFPIAGYHRKSYIVLCELGTALSFVVTGAFVSTIAGAFAIKMFDAICEAFSQIMLGIFLVDLAAHDSTSTTSAKVQSWANGAKNGASIIALLIGIPVYKAQFLTPQAIISFTSIFPIIAVFVCMLGLQEPRKPARPSQLGDMAASEPSSMSHTAAFCLALREGWHSFKADAHKKLRIMKPILPTMMFFLLCSALPNDGTVWYQYTFSLLGDQPECLQYASLAGMVGRFLSCIMYAKVCSGRNVRHVFLASTVSSVIAGLPRLLLTPPVASLPVSVCTFCTLESFVTSFTAEFALLQLLVVATYYCPDNKEVHGLTYALYLSFMDFGGVLSGMLSSMVVTLLGIVPDPVTQIISWYNLWLLVLISAGGQLLVLLFLYVLPEKAHASAQTSEYEPLLADRKE</sequence>
<evidence type="ECO:0008006" key="10">
    <source>
        <dbReference type="Google" id="ProtNLM"/>
    </source>
</evidence>
<keyword evidence="6 7" id="KW-0472">Membrane</keyword>
<feature type="transmembrane region" description="Helical" evidence="7">
    <location>
        <begin position="340"/>
        <end position="358"/>
    </location>
</feature>
<proteinExistence type="inferred from homology"/>
<reference evidence="8" key="1">
    <citation type="submission" date="2021-12" db="EMBL/GenBank/DDBJ databases">
        <title>Prjna785345.</title>
        <authorList>
            <person name="Rujirawat T."/>
            <person name="Krajaejun T."/>
        </authorList>
    </citation>
    <scope>NUCLEOTIDE SEQUENCE</scope>
    <source>
        <strain evidence="8">Pi057C3</strain>
    </source>
</reference>
<evidence type="ECO:0000256" key="1">
    <source>
        <dbReference type="ARBA" id="ARBA00004141"/>
    </source>
</evidence>
<dbReference type="InterPro" id="IPR039309">
    <property type="entry name" value="BT1"/>
</dbReference>
<keyword evidence="4 7" id="KW-0812">Transmembrane</keyword>
<feature type="transmembrane region" description="Helical" evidence="7">
    <location>
        <begin position="202"/>
        <end position="221"/>
    </location>
</feature>
<keyword evidence="9" id="KW-1185">Reference proteome</keyword>
<comment type="similarity">
    <text evidence="2">Belongs to the major facilitator superfamily. Folate-biopterin transporter (TC 2.A.71) family.</text>
</comment>
<comment type="caution">
    <text evidence="8">The sequence shown here is derived from an EMBL/GenBank/DDBJ whole genome shotgun (WGS) entry which is preliminary data.</text>
</comment>
<name>A0AAD5Q7V6_PYTIN</name>
<comment type="subcellular location">
    <subcellularLocation>
        <location evidence="1">Membrane</location>
        <topology evidence="1">Multi-pass membrane protein</topology>
    </subcellularLocation>
</comment>
<dbReference type="PANTHER" id="PTHR31585">
    <property type="entry name" value="FOLATE-BIOPTERIN TRANSPORTER 1, CHLOROPLASTIC"/>
    <property type="match status" value="1"/>
</dbReference>
<evidence type="ECO:0000256" key="7">
    <source>
        <dbReference type="SAM" id="Phobius"/>
    </source>
</evidence>
<dbReference type="SUPFAM" id="SSF103473">
    <property type="entry name" value="MFS general substrate transporter"/>
    <property type="match status" value="1"/>
</dbReference>
<evidence type="ECO:0000256" key="3">
    <source>
        <dbReference type="ARBA" id="ARBA00022448"/>
    </source>
</evidence>
<feature type="transmembrane region" description="Helical" evidence="7">
    <location>
        <begin position="60"/>
        <end position="85"/>
    </location>
</feature>
<gene>
    <name evidence="8" type="ORF">P43SY_004845</name>
</gene>
<evidence type="ECO:0000256" key="6">
    <source>
        <dbReference type="ARBA" id="ARBA00023136"/>
    </source>
</evidence>
<dbReference type="InterPro" id="IPR036259">
    <property type="entry name" value="MFS_trans_sf"/>
</dbReference>
<dbReference type="Proteomes" id="UP001209570">
    <property type="component" value="Unassembled WGS sequence"/>
</dbReference>